<gene>
    <name evidence="1" type="ORF">J2Z56_001667</name>
    <name evidence="2" type="ORF">J2Z57_001790</name>
</gene>
<dbReference type="SUPFAM" id="SSF53756">
    <property type="entry name" value="UDP-Glycosyltransferase/glycogen phosphorylase"/>
    <property type="match status" value="1"/>
</dbReference>
<evidence type="ECO:0000313" key="1">
    <source>
        <dbReference type="EMBL" id="MBP1839743.1"/>
    </source>
</evidence>
<name>A0A9X0YKP9_9FLAO</name>
<comment type="caution">
    <text evidence="1">The sequence shown here is derived from an EMBL/GenBank/DDBJ whole genome shotgun (WGS) entry which is preliminary data.</text>
</comment>
<organism evidence="1 3">
    <name type="scientific">Formosa algae</name>
    <dbReference type="NCBI Taxonomy" id="225843"/>
    <lineage>
        <taxon>Bacteria</taxon>
        <taxon>Pseudomonadati</taxon>
        <taxon>Bacteroidota</taxon>
        <taxon>Flavobacteriia</taxon>
        <taxon>Flavobacteriales</taxon>
        <taxon>Flavobacteriaceae</taxon>
        <taxon>Formosa</taxon>
    </lineage>
</organism>
<sequence length="414" mass="47428">MKHVLIIGFVWPEPKSSAAGSRMLQLINTFQLQNYHITFSSPSSKSNQASDLKSLDIEEQVIALNDSSFDDFITKLQPDIVIFDRFMMEEQFGWRVTACCPNALKILDTEDLHALRKGRQQAYKDQVEFNDTYLFNDVAKREIASIYRCDISLMISEVEIELLTQKFNVPSNLLLYVPFMLDGSLEAHQNKLPAFNERQHIVTIGNFLHEPNYQSVLYLKQTLWPLIKAQLPNAELHIYGAYASQKVTQLHQPKDRFFIKGFAEDVNAVMQQAKICIAPLVFGAGLKGKLVDAMANGTPCAMSSIAAEGMFGAMIPNGFIEDDPDIFVENIVDLYQNEAYWNEKQQLGYQVLNLRFNKLYFQQQFIDRIKAVTSTLAAHRLYNFTGSMLQHHSMQSTKFMSRWIEEKNKHISNI</sequence>
<dbReference type="AlphaFoldDB" id="A0A9X0YKP9"/>
<dbReference type="Proteomes" id="UP001138672">
    <property type="component" value="Unassembled WGS sequence"/>
</dbReference>
<dbReference type="EMBL" id="JAGGJQ010000004">
    <property type="protein sequence ID" value="MBP1839743.1"/>
    <property type="molecule type" value="Genomic_DNA"/>
</dbReference>
<dbReference type="Gene3D" id="3.40.50.2000">
    <property type="entry name" value="Glycogen Phosphorylase B"/>
    <property type="match status" value="1"/>
</dbReference>
<proteinExistence type="predicted"/>
<evidence type="ECO:0000313" key="2">
    <source>
        <dbReference type="EMBL" id="MDQ0335342.1"/>
    </source>
</evidence>
<dbReference type="OrthoDB" id="9807209at2"/>
<keyword evidence="4" id="KW-1185">Reference proteome</keyword>
<accession>A0A9X0YKP9</accession>
<dbReference type="Proteomes" id="UP001231587">
    <property type="component" value="Unassembled WGS sequence"/>
</dbReference>
<dbReference type="CDD" id="cd03801">
    <property type="entry name" value="GT4_PimA-like"/>
    <property type="match status" value="1"/>
</dbReference>
<dbReference type="RefSeq" id="WP_057783343.1">
    <property type="nucleotide sequence ID" value="NZ_JAGGJQ010000004.1"/>
</dbReference>
<dbReference type="Pfam" id="PF13692">
    <property type="entry name" value="Glyco_trans_1_4"/>
    <property type="match status" value="1"/>
</dbReference>
<protein>
    <submittedName>
        <fullName evidence="1">Glycosyltransferase involved in cell wall biosynthesis</fullName>
    </submittedName>
</protein>
<dbReference type="EMBL" id="JAUSUU010000005">
    <property type="protein sequence ID" value="MDQ0335342.1"/>
    <property type="molecule type" value="Genomic_DNA"/>
</dbReference>
<reference evidence="1" key="1">
    <citation type="submission" date="2021-03" db="EMBL/GenBank/DDBJ databases">
        <title>Genomic Encyclopedia of Type Strains, Phase IV (KMG-IV): sequencing the most valuable type-strain genomes for metagenomic binning, comparative biology and taxonomic classification.</title>
        <authorList>
            <person name="Goeker M."/>
        </authorList>
    </citation>
    <scope>NUCLEOTIDE SEQUENCE</scope>
    <source>
        <strain evidence="1">DSM 15523</strain>
        <strain evidence="2 4">DSM 16476</strain>
    </source>
</reference>
<evidence type="ECO:0000313" key="4">
    <source>
        <dbReference type="Proteomes" id="UP001231587"/>
    </source>
</evidence>
<evidence type="ECO:0000313" key="3">
    <source>
        <dbReference type="Proteomes" id="UP001138672"/>
    </source>
</evidence>